<dbReference type="Proteomes" id="UP000215914">
    <property type="component" value="Unassembled WGS sequence"/>
</dbReference>
<evidence type="ECO:0000313" key="2">
    <source>
        <dbReference type="Proteomes" id="UP000215914"/>
    </source>
</evidence>
<keyword evidence="2" id="KW-1185">Reference proteome</keyword>
<evidence type="ECO:0000313" key="1">
    <source>
        <dbReference type="EMBL" id="KAF5801192.1"/>
    </source>
</evidence>
<reference evidence="1" key="1">
    <citation type="journal article" date="2017" name="Nature">
        <title>The sunflower genome provides insights into oil metabolism, flowering and Asterid evolution.</title>
        <authorList>
            <person name="Badouin H."/>
            <person name="Gouzy J."/>
            <person name="Grassa C.J."/>
            <person name="Murat F."/>
            <person name="Staton S.E."/>
            <person name="Cottret L."/>
            <person name="Lelandais-Briere C."/>
            <person name="Owens G.L."/>
            <person name="Carrere S."/>
            <person name="Mayjonade B."/>
            <person name="Legrand L."/>
            <person name="Gill N."/>
            <person name="Kane N.C."/>
            <person name="Bowers J.E."/>
            <person name="Hubner S."/>
            <person name="Bellec A."/>
            <person name="Berard A."/>
            <person name="Berges H."/>
            <person name="Blanchet N."/>
            <person name="Boniface M.C."/>
            <person name="Brunel D."/>
            <person name="Catrice O."/>
            <person name="Chaidir N."/>
            <person name="Claudel C."/>
            <person name="Donnadieu C."/>
            <person name="Faraut T."/>
            <person name="Fievet G."/>
            <person name="Helmstetter N."/>
            <person name="King M."/>
            <person name="Knapp S.J."/>
            <person name="Lai Z."/>
            <person name="Le Paslier M.C."/>
            <person name="Lippi Y."/>
            <person name="Lorenzon L."/>
            <person name="Mandel J.R."/>
            <person name="Marage G."/>
            <person name="Marchand G."/>
            <person name="Marquand E."/>
            <person name="Bret-Mestries E."/>
            <person name="Morien E."/>
            <person name="Nambeesan S."/>
            <person name="Nguyen T."/>
            <person name="Pegot-Espagnet P."/>
            <person name="Pouilly N."/>
            <person name="Raftis F."/>
            <person name="Sallet E."/>
            <person name="Schiex T."/>
            <person name="Thomas J."/>
            <person name="Vandecasteele C."/>
            <person name="Vares D."/>
            <person name="Vear F."/>
            <person name="Vautrin S."/>
            <person name="Crespi M."/>
            <person name="Mangin B."/>
            <person name="Burke J.M."/>
            <person name="Salse J."/>
            <person name="Munos S."/>
            <person name="Vincourt P."/>
            <person name="Rieseberg L.H."/>
            <person name="Langlade N.B."/>
        </authorList>
    </citation>
    <scope>NUCLEOTIDE SEQUENCE</scope>
    <source>
        <tissue evidence="1">Leaves</tissue>
    </source>
</reference>
<comment type="caution">
    <text evidence="1">The sequence shown here is derived from an EMBL/GenBank/DDBJ whole genome shotgun (WGS) entry which is preliminary data.</text>
</comment>
<proteinExistence type="predicted"/>
<dbReference type="Gramene" id="mRNA:HanXRQr2_Chr06g0245201">
    <property type="protein sequence ID" value="CDS:HanXRQr2_Chr06g0245201.1"/>
    <property type="gene ID" value="HanXRQr2_Chr06g0245201"/>
</dbReference>
<organism evidence="1 2">
    <name type="scientific">Helianthus annuus</name>
    <name type="common">Common sunflower</name>
    <dbReference type="NCBI Taxonomy" id="4232"/>
    <lineage>
        <taxon>Eukaryota</taxon>
        <taxon>Viridiplantae</taxon>
        <taxon>Streptophyta</taxon>
        <taxon>Embryophyta</taxon>
        <taxon>Tracheophyta</taxon>
        <taxon>Spermatophyta</taxon>
        <taxon>Magnoliopsida</taxon>
        <taxon>eudicotyledons</taxon>
        <taxon>Gunneridae</taxon>
        <taxon>Pentapetalae</taxon>
        <taxon>asterids</taxon>
        <taxon>campanulids</taxon>
        <taxon>Asterales</taxon>
        <taxon>Asteraceae</taxon>
        <taxon>Asteroideae</taxon>
        <taxon>Heliantheae alliance</taxon>
        <taxon>Heliantheae</taxon>
        <taxon>Helianthus</taxon>
    </lineage>
</organism>
<dbReference type="AlphaFoldDB" id="A0A9K3IQZ6"/>
<gene>
    <name evidence="1" type="ORF">HanXRQr2_Chr06g0245201</name>
</gene>
<name>A0A9K3IQZ6_HELAN</name>
<dbReference type="EMBL" id="MNCJ02000321">
    <property type="protein sequence ID" value="KAF5801192.1"/>
    <property type="molecule type" value="Genomic_DNA"/>
</dbReference>
<reference evidence="1" key="2">
    <citation type="submission" date="2020-06" db="EMBL/GenBank/DDBJ databases">
        <title>Helianthus annuus Genome sequencing and assembly Release 2.</title>
        <authorList>
            <person name="Gouzy J."/>
            <person name="Langlade N."/>
            <person name="Munos S."/>
        </authorList>
    </citation>
    <scope>NUCLEOTIDE SEQUENCE</scope>
    <source>
        <tissue evidence="1">Leaves</tissue>
    </source>
</reference>
<sequence length="57" mass="6247">MVLKIAFPGGGPLSIIRDNKAFAASISLTLHNAWMTQENCLIAYFLFSISSNIFNAK</sequence>
<protein>
    <submittedName>
        <fullName evidence="1">Uncharacterized protein</fullName>
    </submittedName>
</protein>
<accession>A0A9K3IQZ6</accession>